<evidence type="ECO:0000313" key="2">
    <source>
        <dbReference type="Proteomes" id="UP000215335"/>
    </source>
</evidence>
<accession>A0A232EL80</accession>
<evidence type="ECO:0000313" key="1">
    <source>
        <dbReference type="EMBL" id="OXU19072.1"/>
    </source>
</evidence>
<dbReference type="Proteomes" id="UP000215335">
    <property type="component" value="Unassembled WGS sequence"/>
</dbReference>
<reference evidence="1 2" key="1">
    <citation type="journal article" date="2017" name="Curr. Biol.">
        <title>The Evolution of Venom by Co-option of Single-Copy Genes.</title>
        <authorList>
            <person name="Martinson E.O."/>
            <person name="Mrinalini"/>
            <person name="Kelkar Y.D."/>
            <person name="Chang C.H."/>
            <person name="Werren J.H."/>
        </authorList>
    </citation>
    <scope>NUCLEOTIDE SEQUENCE [LARGE SCALE GENOMIC DNA]</scope>
    <source>
        <strain evidence="1 2">Alberta</strain>
        <tissue evidence="1">Whole body</tissue>
    </source>
</reference>
<dbReference type="EMBL" id="NNAY01003635">
    <property type="protein sequence ID" value="OXU19072.1"/>
    <property type="molecule type" value="Genomic_DNA"/>
</dbReference>
<gene>
    <name evidence="1" type="ORF">TSAR_015065</name>
</gene>
<comment type="caution">
    <text evidence="1">The sequence shown here is derived from an EMBL/GenBank/DDBJ whole genome shotgun (WGS) entry which is preliminary data.</text>
</comment>
<name>A0A232EL80_9HYME</name>
<dbReference type="AlphaFoldDB" id="A0A232EL80"/>
<sequence>ANAGDSSRQSLACTYLCGTDLYSKGSPVYSRPRDGFNTLPKCWPWRGGSYTFLKIT</sequence>
<proteinExistence type="predicted"/>
<protein>
    <submittedName>
        <fullName evidence="1">Uncharacterized protein</fullName>
    </submittedName>
</protein>
<organism evidence="1 2">
    <name type="scientific">Trichomalopsis sarcophagae</name>
    <dbReference type="NCBI Taxonomy" id="543379"/>
    <lineage>
        <taxon>Eukaryota</taxon>
        <taxon>Metazoa</taxon>
        <taxon>Ecdysozoa</taxon>
        <taxon>Arthropoda</taxon>
        <taxon>Hexapoda</taxon>
        <taxon>Insecta</taxon>
        <taxon>Pterygota</taxon>
        <taxon>Neoptera</taxon>
        <taxon>Endopterygota</taxon>
        <taxon>Hymenoptera</taxon>
        <taxon>Apocrita</taxon>
        <taxon>Proctotrupomorpha</taxon>
        <taxon>Chalcidoidea</taxon>
        <taxon>Pteromalidae</taxon>
        <taxon>Pteromalinae</taxon>
        <taxon>Trichomalopsis</taxon>
    </lineage>
</organism>
<feature type="non-terminal residue" evidence="1">
    <location>
        <position position="1"/>
    </location>
</feature>
<keyword evidence="2" id="KW-1185">Reference proteome</keyword>